<protein>
    <submittedName>
        <fullName evidence="3">PKD domain-containing protein</fullName>
    </submittedName>
</protein>
<evidence type="ECO:0000259" key="2">
    <source>
        <dbReference type="PROSITE" id="PS50093"/>
    </source>
</evidence>
<name>A0ABY4GG11_9BACT</name>
<evidence type="ECO:0000313" key="4">
    <source>
        <dbReference type="Proteomes" id="UP000830401"/>
    </source>
</evidence>
<organism evidence="3 4">
    <name type="scientific">Hymenobacter volaticus</name>
    <dbReference type="NCBI Taxonomy" id="2932254"/>
    <lineage>
        <taxon>Bacteria</taxon>
        <taxon>Pseudomonadati</taxon>
        <taxon>Bacteroidota</taxon>
        <taxon>Cytophagia</taxon>
        <taxon>Cytophagales</taxon>
        <taxon>Hymenobacteraceae</taxon>
        <taxon>Hymenobacter</taxon>
    </lineage>
</organism>
<dbReference type="InterPro" id="IPR022409">
    <property type="entry name" value="PKD/Chitinase_dom"/>
</dbReference>
<feature type="domain" description="PKD" evidence="2">
    <location>
        <begin position="63"/>
        <end position="113"/>
    </location>
</feature>
<dbReference type="SMART" id="SM00089">
    <property type="entry name" value="PKD"/>
    <property type="match status" value="1"/>
</dbReference>
<keyword evidence="3" id="KW-0614">Plasmid</keyword>
<dbReference type="InterPro" id="IPR000601">
    <property type="entry name" value="PKD_dom"/>
</dbReference>
<geneLocation type="plasmid" evidence="3 4">
    <name>unnamed7</name>
</geneLocation>
<dbReference type="Pfam" id="PF18911">
    <property type="entry name" value="PKD_4"/>
    <property type="match status" value="1"/>
</dbReference>
<dbReference type="CDD" id="cd00146">
    <property type="entry name" value="PKD"/>
    <property type="match status" value="1"/>
</dbReference>
<feature type="chain" id="PRO_5045110378" evidence="1">
    <location>
        <begin position="22"/>
        <end position="366"/>
    </location>
</feature>
<feature type="signal peptide" evidence="1">
    <location>
        <begin position="1"/>
        <end position="21"/>
    </location>
</feature>
<keyword evidence="4" id="KW-1185">Reference proteome</keyword>
<dbReference type="InterPro" id="IPR013783">
    <property type="entry name" value="Ig-like_fold"/>
</dbReference>
<reference evidence="3" key="1">
    <citation type="submission" date="2022-04" db="EMBL/GenBank/DDBJ databases">
        <title>Hymenobacter sp. isolated from the air.</title>
        <authorList>
            <person name="Won M."/>
            <person name="Lee C.-M."/>
            <person name="Woen H.-Y."/>
            <person name="Kwon S.-W."/>
        </authorList>
    </citation>
    <scope>NUCLEOTIDE SEQUENCE</scope>
    <source>
        <strain evidence="3">5420S-77</strain>
        <plasmid evidence="3">unnamed7</plasmid>
    </source>
</reference>
<dbReference type="EMBL" id="CP095068">
    <property type="protein sequence ID" value="UOQ69743.1"/>
    <property type="molecule type" value="Genomic_DNA"/>
</dbReference>
<dbReference type="PROSITE" id="PS51257">
    <property type="entry name" value="PROKAR_LIPOPROTEIN"/>
    <property type="match status" value="1"/>
</dbReference>
<keyword evidence="1" id="KW-0732">Signal</keyword>
<evidence type="ECO:0000313" key="3">
    <source>
        <dbReference type="EMBL" id="UOQ69743.1"/>
    </source>
</evidence>
<dbReference type="InterPro" id="IPR011050">
    <property type="entry name" value="Pectin_lyase_fold/virulence"/>
</dbReference>
<dbReference type="SUPFAM" id="SSF49299">
    <property type="entry name" value="PKD domain"/>
    <property type="match status" value="1"/>
</dbReference>
<gene>
    <name evidence="3" type="ORF">MUN86_29980</name>
</gene>
<dbReference type="Proteomes" id="UP000830401">
    <property type="component" value="Plasmid unnamed7"/>
</dbReference>
<dbReference type="PROSITE" id="PS50093">
    <property type="entry name" value="PKD"/>
    <property type="match status" value="1"/>
</dbReference>
<accession>A0ABY4GG11</accession>
<proteinExistence type="predicted"/>
<dbReference type="Gene3D" id="2.60.40.10">
    <property type="entry name" value="Immunoglobulins"/>
    <property type="match status" value="1"/>
</dbReference>
<sequence length="366" mass="38537">MSFYPYRLPVLMATLSALTFAACDDDNPETTATPKPKAAFTYTAGSCQGGCPVAIQNTSQHATSYTWDFGDSKTGTQADAQFNHSYAQAGVYRVKLTATGAGGTDTTSQRITVGSGSGCTRQIVQVSSNITTATTWESCNVYVVDGDIGVSNVLTLQPGTVVKFKSGSELSLNGAGRLEAAGTAAAPIFFTSIKDDAHGGDTNADAAATTPARKDWEHLNLNGKNGSRLEYCQFLYAGGGGSNSYALGLNGGSATIRNSIFAHNGGGAPSMQGALDAGEASAAIELNNNTFFDNEMPLRINNLFSVDNSNTFQNPQNANQKNDYNGIWVKDTSVRSIMLTWGETEVPFVLDNTGWESQLTLGRASS</sequence>
<dbReference type="RefSeq" id="WP_245127591.1">
    <property type="nucleotide sequence ID" value="NZ_CP095068.1"/>
</dbReference>
<dbReference type="SUPFAM" id="SSF51126">
    <property type="entry name" value="Pectin lyase-like"/>
    <property type="match status" value="1"/>
</dbReference>
<evidence type="ECO:0000256" key="1">
    <source>
        <dbReference type="SAM" id="SignalP"/>
    </source>
</evidence>
<dbReference type="InterPro" id="IPR035986">
    <property type="entry name" value="PKD_dom_sf"/>
</dbReference>